<protein>
    <submittedName>
        <fullName evidence="9">Zinc carboxypeptidase</fullName>
    </submittedName>
</protein>
<dbReference type="Proteomes" id="UP000184231">
    <property type="component" value="Unassembled WGS sequence"/>
</dbReference>
<name>A0A1M6DHC1_9FLAO</name>
<dbReference type="OrthoDB" id="1119199at2"/>
<dbReference type="InterPro" id="IPR000834">
    <property type="entry name" value="Peptidase_M14"/>
</dbReference>
<evidence type="ECO:0000256" key="6">
    <source>
        <dbReference type="ARBA" id="ARBA00023049"/>
    </source>
</evidence>
<dbReference type="GO" id="GO:0006508">
    <property type="term" value="P:proteolysis"/>
    <property type="evidence" value="ECO:0007669"/>
    <property type="project" value="UniProtKB-KW"/>
</dbReference>
<evidence type="ECO:0000313" key="10">
    <source>
        <dbReference type="Proteomes" id="UP000184231"/>
    </source>
</evidence>
<dbReference type="CDD" id="cd06239">
    <property type="entry name" value="M14-like"/>
    <property type="match status" value="1"/>
</dbReference>
<dbReference type="Pfam" id="PF00246">
    <property type="entry name" value="Peptidase_M14"/>
    <property type="match status" value="1"/>
</dbReference>
<evidence type="ECO:0000256" key="2">
    <source>
        <dbReference type="ARBA" id="ARBA00005988"/>
    </source>
</evidence>
<evidence type="ECO:0000313" key="9">
    <source>
        <dbReference type="EMBL" id="SHI72503.1"/>
    </source>
</evidence>
<dbReference type="PROSITE" id="PS52035">
    <property type="entry name" value="PEPTIDASE_M14"/>
    <property type="match status" value="1"/>
</dbReference>
<dbReference type="GO" id="GO:0004181">
    <property type="term" value="F:metallocarboxypeptidase activity"/>
    <property type="evidence" value="ECO:0007669"/>
    <property type="project" value="InterPro"/>
</dbReference>
<dbReference type="SMART" id="SM00631">
    <property type="entry name" value="Zn_pept"/>
    <property type="match status" value="1"/>
</dbReference>
<keyword evidence="3" id="KW-0645">Protease</keyword>
<evidence type="ECO:0000256" key="5">
    <source>
        <dbReference type="ARBA" id="ARBA00022833"/>
    </source>
</evidence>
<feature type="active site" description="Proton donor/acceptor" evidence="7">
    <location>
        <position position="239"/>
    </location>
</feature>
<dbReference type="EMBL" id="FQYX01000005">
    <property type="protein sequence ID" value="SHI72503.1"/>
    <property type="molecule type" value="Genomic_DNA"/>
</dbReference>
<dbReference type="GO" id="GO:0008270">
    <property type="term" value="F:zinc ion binding"/>
    <property type="evidence" value="ECO:0007669"/>
    <property type="project" value="InterPro"/>
</dbReference>
<feature type="domain" description="Peptidase M14" evidence="8">
    <location>
        <begin position="13"/>
        <end position="263"/>
    </location>
</feature>
<dbReference type="PANTHER" id="PTHR11705">
    <property type="entry name" value="PROTEASE FAMILY M14 CARBOXYPEPTIDASE A,B"/>
    <property type="match status" value="1"/>
</dbReference>
<reference evidence="10" key="1">
    <citation type="submission" date="2016-11" db="EMBL/GenBank/DDBJ databases">
        <authorList>
            <person name="Varghese N."/>
            <person name="Submissions S."/>
        </authorList>
    </citation>
    <scope>NUCLEOTIDE SEQUENCE [LARGE SCALE GENOMIC DNA]</scope>
    <source>
        <strain evidence="10">CGMCC 1.8863</strain>
    </source>
</reference>
<sequence length="367" mass="41735">MSHKKYSVIKEGSIKGRYVVGSDIDGYLEKLPENFKVQTIGRSVEDREIKMVTLGGGETKILMWSQMHGNESTTTKAVLDLLNFLQTDEPNALSILKNCTIKIIPILNPDGAAAYTRVNANEVDLNRDAQQRTQPESVVLRNVYEGFRPNFCFNLHDQRTIFNVGKTPMPATVSFLAPAQDEERSISKTRGMSMQLIVAMNQELQKFIPGQVGRYDDGFNSNCIGDTFQMLNTPTVLFEAGHFKGDYQREETRRFIYIALEKALDVIAKNEVNNYDIKKYTEIPNNNKLYYDVLIKNIHLFDPKYKKGESAGVLFKETLIDGEVVFKERLEDIGVLEGVYGHKTFNCLNNSDVQELEKYVEVCLLLK</sequence>
<evidence type="ECO:0000259" key="8">
    <source>
        <dbReference type="PROSITE" id="PS52035"/>
    </source>
</evidence>
<keyword evidence="4" id="KW-0378">Hydrolase</keyword>
<evidence type="ECO:0000256" key="4">
    <source>
        <dbReference type="ARBA" id="ARBA00022801"/>
    </source>
</evidence>
<dbReference type="Gene3D" id="3.40.630.10">
    <property type="entry name" value="Zn peptidases"/>
    <property type="match status" value="1"/>
</dbReference>
<accession>A0A1M6DHC1</accession>
<keyword evidence="10" id="KW-1185">Reference proteome</keyword>
<evidence type="ECO:0000256" key="1">
    <source>
        <dbReference type="ARBA" id="ARBA00001947"/>
    </source>
</evidence>
<evidence type="ECO:0000256" key="3">
    <source>
        <dbReference type="ARBA" id="ARBA00022670"/>
    </source>
</evidence>
<dbReference type="STRING" id="558155.SAMN04487911_1059"/>
<evidence type="ECO:0000256" key="7">
    <source>
        <dbReference type="PROSITE-ProRule" id="PRU01379"/>
    </source>
</evidence>
<proteinExistence type="inferred from homology"/>
<keyword evidence="6" id="KW-0482">Metalloprotease</keyword>
<dbReference type="RefSeq" id="WP_072763446.1">
    <property type="nucleotide sequence ID" value="NZ_FQYX01000005.1"/>
</dbReference>
<dbReference type="SUPFAM" id="SSF53187">
    <property type="entry name" value="Zn-dependent exopeptidases"/>
    <property type="match status" value="1"/>
</dbReference>
<dbReference type="PANTHER" id="PTHR11705:SF143">
    <property type="entry name" value="SLL0236 PROTEIN"/>
    <property type="match status" value="1"/>
</dbReference>
<organism evidence="9 10">
    <name type="scientific">Arenibacter nanhaiticus</name>
    <dbReference type="NCBI Taxonomy" id="558155"/>
    <lineage>
        <taxon>Bacteria</taxon>
        <taxon>Pseudomonadati</taxon>
        <taxon>Bacteroidota</taxon>
        <taxon>Flavobacteriia</taxon>
        <taxon>Flavobacteriales</taxon>
        <taxon>Flavobacteriaceae</taxon>
        <taxon>Arenibacter</taxon>
    </lineage>
</organism>
<gene>
    <name evidence="9" type="ORF">SAMN04487911_1059</name>
</gene>
<comment type="similarity">
    <text evidence="2 7">Belongs to the peptidase M14 family.</text>
</comment>
<keyword evidence="9" id="KW-0121">Carboxypeptidase</keyword>
<keyword evidence="5" id="KW-0862">Zinc</keyword>
<dbReference type="GO" id="GO:0005615">
    <property type="term" value="C:extracellular space"/>
    <property type="evidence" value="ECO:0007669"/>
    <property type="project" value="TreeGrafter"/>
</dbReference>
<comment type="cofactor">
    <cofactor evidence="1">
        <name>Zn(2+)</name>
        <dbReference type="ChEBI" id="CHEBI:29105"/>
    </cofactor>
</comment>
<dbReference type="AlphaFoldDB" id="A0A1M6DHC1"/>